<reference evidence="4" key="2">
    <citation type="submission" date="2025-08" db="UniProtKB">
        <authorList>
            <consortium name="RefSeq"/>
        </authorList>
    </citation>
    <scope>IDENTIFICATION</scope>
    <source>
        <tissue evidence="4">Leaf</tissue>
    </source>
</reference>
<proteinExistence type="predicted"/>
<evidence type="ECO:0000259" key="2">
    <source>
        <dbReference type="Pfam" id="PF05678"/>
    </source>
</evidence>
<protein>
    <submittedName>
        <fullName evidence="4">Dual specificity protein kinase splB-like isoform X1</fullName>
    </submittedName>
</protein>
<accession>A0ABM0UQC6</accession>
<reference evidence="3" key="1">
    <citation type="journal article" date="2014" name="Nat. Commun.">
        <title>The emerging biofuel crop Camelina sativa retains a highly undifferentiated hexaploid genome structure.</title>
        <authorList>
            <person name="Kagale S."/>
            <person name="Koh C."/>
            <person name="Nixon J."/>
            <person name="Bollina V."/>
            <person name="Clarke W.E."/>
            <person name="Tuteja R."/>
            <person name="Spillane C."/>
            <person name="Robinson S.J."/>
            <person name="Links M.G."/>
            <person name="Clarke C."/>
            <person name="Higgins E.E."/>
            <person name="Huebert T."/>
            <person name="Sharpe A.G."/>
            <person name="Parkin I.A."/>
        </authorList>
    </citation>
    <scope>NUCLEOTIDE SEQUENCE [LARGE SCALE GENOMIC DNA]</scope>
    <source>
        <strain evidence="3">cv. DH55</strain>
    </source>
</reference>
<name>A0ABM0UQC6_CAMSA</name>
<feature type="compositionally biased region" description="Polar residues" evidence="1">
    <location>
        <begin position="113"/>
        <end position="124"/>
    </location>
</feature>
<dbReference type="InterPro" id="IPR039609">
    <property type="entry name" value="VQ_15/22"/>
</dbReference>
<evidence type="ECO:0000256" key="1">
    <source>
        <dbReference type="SAM" id="MobiDB-lite"/>
    </source>
</evidence>
<gene>
    <name evidence="4" type="primary">LOC104727167</name>
</gene>
<feature type="region of interest" description="Disordered" evidence="1">
    <location>
        <begin position="1"/>
        <end position="28"/>
    </location>
</feature>
<feature type="domain" description="VQ" evidence="2">
    <location>
        <begin position="150"/>
        <end position="177"/>
    </location>
</feature>
<dbReference type="InterPro" id="IPR008889">
    <property type="entry name" value="VQ"/>
</dbReference>
<feature type="compositionally biased region" description="Basic residues" evidence="1">
    <location>
        <begin position="140"/>
        <end position="149"/>
    </location>
</feature>
<feature type="compositionally biased region" description="Low complexity" evidence="1">
    <location>
        <begin position="1"/>
        <end position="13"/>
    </location>
</feature>
<sequence>MDSGNSSSMQSSSGGAGGGDQEEYDSRADQSISALFNNNNNNNNTTTVSSNIAVPTQLDSLIANYFNTSWSTDNPLWSTTATKPADDGCSRPVPPPILTEPVFFTNPLQQNLRTVPNTNTTSPICSVPTDKKNGLATTRNPKKRSRVSRRAPTTVLTTDTSNFRAMVQEFTGNPSTPFTGLSSSSPYPRSRFDLFGSSSSSSSSSRPLKPFPHKLISPSTVNHHYLPPSEYHLHHHHHQHQNLLLNMNTQNIAYPFLNNQSPNNNPLPDQSLLCEKSKPSSLRTSNGFGHVDVGTNFEGLHNIIVSSSSMTQPTLNNTNIHGSDKNTEAENDNDLLRSINGDDQSMVQRSSDGYTAPVASGSENTLAAVRNEGMVELSWISSSD</sequence>
<dbReference type="Pfam" id="PF05678">
    <property type="entry name" value="VQ"/>
    <property type="match status" value="1"/>
</dbReference>
<keyword evidence="3" id="KW-1185">Reference proteome</keyword>
<dbReference type="PANTHER" id="PTHR33179">
    <property type="entry name" value="VQ MOTIF-CONTAINING PROTEIN"/>
    <property type="match status" value="1"/>
</dbReference>
<dbReference type="GeneID" id="104727167"/>
<evidence type="ECO:0000313" key="4">
    <source>
        <dbReference type="RefSeq" id="XP_010444494.1"/>
    </source>
</evidence>
<dbReference type="RefSeq" id="XP_010444494.1">
    <property type="nucleotide sequence ID" value="XM_010446192.2"/>
</dbReference>
<dbReference type="PANTHER" id="PTHR33179:SF10">
    <property type="entry name" value="OS02G0753700 PROTEIN"/>
    <property type="match status" value="1"/>
</dbReference>
<dbReference type="Proteomes" id="UP000694864">
    <property type="component" value="Chromosome 11"/>
</dbReference>
<organism evidence="3 4">
    <name type="scientific">Camelina sativa</name>
    <name type="common">False flax</name>
    <name type="synonym">Myagrum sativum</name>
    <dbReference type="NCBI Taxonomy" id="90675"/>
    <lineage>
        <taxon>Eukaryota</taxon>
        <taxon>Viridiplantae</taxon>
        <taxon>Streptophyta</taxon>
        <taxon>Embryophyta</taxon>
        <taxon>Tracheophyta</taxon>
        <taxon>Spermatophyta</taxon>
        <taxon>Magnoliopsida</taxon>
        <taxon>eudicotyledons</taxon>
        <taxon>Gunneridae</taxon>
        <taxon>Pentapetalae</taxon>
        <taxon>rosids</taxon>
        <taxon>malvids</taxon>
        <taxon>Brassicales</taxon>
        <taxon>Brassicaceae</taxon>
        <taxon>Camelineae</taxon>
        <taxon>Camelina</taxon>
    </lineage>
</organism>
<feature type="region of interest" description="Disordered" evidence="1">
    <location>
        <begin position="113"/>
        <end position="153"/>
    </location>
</feature>
<evidence type="ECO:0000313" key="3">
    <source>
        <dbReference type="Proteomes" id="UP000694864"/>
    </source>
</evidence>